<dbReference type="CDD" id="cd02440">
    <property type="entry name" value="AdoMet_MTases"/>
    <property type="match status" value="1"/>
</dbReference>
<dbReference type="InterPro" id="IPR013767">
    <property type="entry name" value="PAS_fold"/>
</dbReference>
<evidence type="ECO:0000256" key="3">
    <source>
        <dbReference type="ARBA" id="ARBA00022553"/>
    </source>
</evidence>
<dbReference type="Pfam" id="PF00989">
    <property type="entry name" value="PAS"/>
    <property type="match status" value="1"/>
</dbReference>
<dbReference type="InterPro" id="IPR036804">
    <property type="entry name" value="CheR_N_sf"/>
</dbReference>
<dbReference type="CDD" id="cd00130">
    <property type="entry name" value="PAS"/>
    <property type="match status" value="1"/>
</dbReference>
<dbReference type="PROSITE" id="PS50123">
    <property type="entry name" value="CHER"/>
    <property type="match status" value="1"/>
</dbReference>
<dbReference type="Pfam" id="PF13596">
    <property type="entry name" value="PAS_10"/>
    <property type="match status" value="1"/>
</dbReference>
<proteinExistence type="predicted"/>
<dbReference type="Gene3D" id="1.10.155.10">
    <property type="entry name" value="Chemotaxis receptor methyltransferase CheR, N-terminal domain"/>
    <property type="match status" value="1"/>
</dbReference>
<dbReference type="SUPFAM" id="SSF52738">
    <property type="entry name" value="Methylesterase CheB, C-terminal domain"/>
    <property type="match status" value="1"/>
</dbReference>
<feature type="region of interest" description="Disordered" evidence="14">
    <location>
        <begin position="26"/>
        <end position="47"/>
    </location>
</feature>
<evidence type="ECO:0000259" key="17">
    <source>
        <dbReference type="PROSITE" id="PS50122"/>
    </source>
</evidence>
<dbReference type="PANTHER" id="PTHR24422">
    <property type="entry name" value="CHEMOTAXIS PROTEIN METHYLTRANSFERASE"/>
    <property type="match status" value="1"/>
</dbReference>
<keyword evidence="13" id="KW-0175">Coiled coil</keyword>
<feature type="active site" evidence="12">
    <location>
        <position position="178"/>
    </location>
</feature>
<feature type="domain" description="PAC" evidence="16">
    <location>
        <begin position="957"/>
        <end position="1009"/>
    </location>
</feature>
<dbReference type="GO" id="GO:0000156">
    <property type="term" value="F:phosphorelay response regulator activity"/>
    <property type="evidence" value="ECO:0007669"/>
    <property type="project" value="InterPro"/>
</dbReference>
<evidence type="ECO:0000256" key="14">
    <source>
        <dbReference type="SAM" id="MobiDB-lite"/>
    </source>
</evidence>
<dbReference type="AlphaFoldDB" id="A0A502CHJ8"/>
<dbReference type="GO" id="GO:0006935">
    <property type="term" value="P:chemotaxis"/>
    <property type="evidence" value="ECO:0007669"/>
    <property type="project" value="UniProtKB-UniRule"/>
</dbReference>
<evidence type="ECO:0000256" key="11">
    <source>
        <dbReference type="ARBA" id="ARBA00022840"/>
    </source>
</evidence>
<feature type="compositionally biased region" description="Polar residues" evidence="14">
    <location>
        <begin position="30"/>
        <end position="41"/>
    </location>
</feature>
<evidence type="ECO:0000256" key="1">
    <source>
        <dbReference type="ARBA" id="ARBA00000085"/>
    </source>
</evidence>
<feature type="active site" evidence="12">
    <location>
        <position position="86"/>
    </location>
</feature>
<sequence>MRAMLQPHPGVALDFRLHRMPSYLKPVPTPATTAGKGSSSAKTRKLPPTSTMIVGIGASAGGLEAFKAFFAHMPADGELAFVLVQHLAPDHNSMLAELVGRSTAMPVLEATHGMRVEARHIYVIPPNATLTIANGMLQVCKPAPPREHRWPINTFFNSLAEDQGDCAVCVVLAGTGSDGAQGLRAVKDHGGLALAQSGFDHEAMTGMPANAVATGLVDAVMPVADMPARLLAYQKQMHAAQQKKGSDGVRGDVAAHLKTICELLHAEIGHDFGQYKEKTLMRRIQRRMLVVQADSVTDYIAHLREHPNEHELLFREFLIGVTEFFRDPIAFEALRTIAIPSLLADKTSEDVLRIWVPGCATGEEAYSIAILLRETMGSQRGLKVKIFATDIDDQAIGRARAGRYRAPLNGISPERLERWFSKDRDDYCVAKQIREMCIFSPHSVIKDPPFSRMDLVSCRNLLIYLNNDLQERLVQAFHYALRPGGFLLLGPSERLARNARLFTELDKKQRLYVRRDDAHTRPRNFVSMQPRPFNSAEQATPRHVEDPIDQQARQALEAWSPAYVVINSSHDVLRFGGDTGRYLAPSTGAASLNLFQLLDKPLRGAVRAAALQAFASGKQVVRDGLTVLLSGQERSLRLIVEPLGQEDLRDDGKVEMCVVAFHELEPAPRSTEATSDGKPGSEPTRIHALEDELRSTRVQLHNAVELHETASEELKSANEEYQSVNEELQSANEELETSTEEMQSINEELQTVNAEINSKNEALGRLNNDIRNLMDSTKIATIFLDRELHIRSYTPMMTELFHLRDGDKGRPITEISPRINYPELKSDVAQVLHDMAVTERTLRGVDEAPTFLLRMRPYLTFDNVVDGVVLTFVDITESQQLNSEHARLAAIVNSSRDAIFGFSLDERISSWNASAERIFGLSAEQVVGQPLNMLLPPKPSEETGKFFVSHERPTRLAEFDMTWVRPDGASVPLAISYSPVCDHDGTMFAGKLIARDVTERVRAARHTEMMMAELNHRVKNTLATVQAIAQQTIVNAPDLPTFRESFLSRLLALSHTHNLLAQDAWLGAPLAGIINNELAPYRQDSDTRVNDARVRLQGGELNLPPKQALALSMALHELATNAGKYGSLSIPEGQVSVTWATRVKGQRPWLLLQWTETGGPAVAPPTRRGFGSRLIDEGVPYELDGEVTLAFPPGGVTCVIDVPLDEVVS</sequence>
<organism evidence="19 20">
    <name type="scientific">Rhodanobacter glycinis</name>
    <dbReference type="NCBI Taxonomy" id="582702"/>
    <lineage>
        <taxon>Bacteria</taxon>
        <taxon>Pseudomonadati</taxon>
        <taxon>Pseudomonadota</taxon>
        <taxon>Gammaproteobacteria</taxon>
        <taxon>Lysobacterales</taxon>
        <taxon>Rhodanobacteraceae</taxon>
        <taxon>Rhodanobacter</taxon>
    </lineage>
</organism>
<keyword evidence="12" id="KW-0378">Hydrolase</keyword>
<dbReference type="InterPro" id="IPR022641">
    <property type="entry name" value="CheR_N"/>
</dbReference>
<name>A0A502CHJ8_9GAMM</name>
<keyword evidence="4" id="KW-0489">Methyltransferase</keyword>
<keyword evidence="9" id="KW-0547">Nucleotide-binding</keyword>
<dbReference type="SMART" id="SM00911">
    <property type="entry name" value="HWE_HK"/>
    <property type="match status" value="1"/>
</dbReference>
<reference evidence="19 20" key="1">
    <citation type="journal article" date="2019" name="Environ. Microbiol.">
        <title>Species interactions and distinct microbial communities in high Arctic permafrost affected cryosols are associated with the CH4 and CO2 gas fluxes.</title>
        <authorList>
            <person name="Altshuler I."/>
            <person name="Hamel J."/>
            <person name="Turney S."/>
            <person name="Magnuson E."/>
            <person name="Levesque R."/>
            <person name="Greer C."/>
            <person name="Whyte L.G."/>
        </authorList>
    </citation>
    <scope>NUCLEOTIDE SEQUENCE [LARGE SCALE GENOMIC DNA]</scope>
    <source>
        <strain evidence="19 20">S13Y</strain>
    </source>
</reference>
<dbReference type="GO" id="GO:0004673">
    <property type="term" value="F:protein histidine kinase activity"/>
    <property type="evidence" value="ECO:0007669"/>
    <property type="project" value="UniProtKB-EC"/>
</dbReference>
<evidence type="ECO:0000256" key="4">
    <source>
        <dbReference type="ARBA" id="ARBA00022603"/>
    </source>
</evidence>
<dbReference type="Pfam" id="PF03705">
    <property type="entry name" value="CheR_N"/>
    <property type="match status" value="1"/>
</dbReference>
<keyword evidence="8" id="KW-0949">S-adenosyl-L-methionine</keyword>
<feature type="region of interest" description="Disordered" evidence="14">
    <location>
        <begin position="665"/>
        <end position="684"/>
    </location>
</feature>
<evidence type="ECO:0000256" key="12">
    <source>
        <dbReference type="PROSITE-ProRule" id="PRU00050"/>
    </source>
</evidence>
<protein>
    <submittedName>
        <fullName evidence="19">PAS domain S-box protein</fullName>
    </submittedName>
</protein>
<dbReference type="GO" id="GO:0032259">
    <property type="term" value="P:methylation"/>
    <property type="evidence" value="ECO:0007669"/>
    <property type="project" value="UniProtKB-KW"/>
</dbReference>
<dbReference type="InterPro" id="IPR000780">
    <property type="entry name" value="CheR_MeTrfase"/>
</dbReference>
<evidence type="ECO:0000259" key="15">
    <source>
        <dbReference type="PROSITE" id="PS50112"/>
    </source>
</evidence>
<dbReference type="SMART" id="SM00091">
    <property type="entry name" value="PAS"/>
    <property type="match status" value="2"/>
</dbReference>
<comment type="caution">
    <text evidence="19">The sequence shown here is derived from an EMBL/GenBank/DDBJ whole genome shotgun (WGS) entry which is preliminary data.</text>
</comment>
<dbReference type="Pfam" id="PF01739">
    <property type="entry name" value="CheR"/>
    <property type="match status" value="1"/>
</dbReference>
<dbReference type="Gene3D" id="3.40.50.150">
    <property type="entry name" value="Vaccinia Virus protein VP39"/>
    <property type="match status" value="1"/>
</dbReference>
<feature type="domain" description="PAS" evidence="15">
    <location>
        <begin position="884"/>
        <end position="936"/>
    </location>
</feature>
<evidence type="ECO:0000313" key="19">
    <source>
        <dbReference type="EMBL" id="TPG11236.1"/>
    </source>
</evidence>
<feature type="domain" description="CheR-type methyltransferase" evidence="18">
    <location>
        <begin position="255"/>
        <end position="518"/>
    </location>
</feature>
<keyword evidence="10" id="KW-0418">Kinase</keyword>
<dbReference type="GO" id="GO:0008984">
    <property type="term" value="F:protein-glutamate methylesterase activity"/>
    <property type="evidence" value="ECO:0007669"/>
    <property type="project" value="InterPro"/>
</dbReference>
<dbReference type="PRINTS" id="PR00996">
    <property type="entry name" value="CHERMTFRASE"/>
</dbReference>
<comment type="catalytic activity">
    <reaction evidence="2">
        <text>L-glutamyl-[protein] + S-adenosyl-L-methionine = [protein]-L-glutamate 5-O-methyl ester + S-adenosyl-L-homocysteine</text>
        <dbReference type="Rhea" id="RHEA:24452"/>
        <dbReference type="Rhea" id="RHEA-COMP:10208"/>
        <dbReference type="Rhea" id="RHEA-COMP:10311"/>
        <dbReference type="ChEBI" id="CHEBI:29973"/>
        <dbReference type="ChEBI" id="CHEBI:57856"/>
        <dbReference type="ChEBI" id="CHEBI:59789"/>
        <dbReference type="ChEBI" id="CHEBI:82795"/>
        <dbReference type="EC" id="2.1.1.80"/>
    </reaction>
</comment>
<dbReference type="Gene3D" id="3.30.565.10">
    <property type="entry name" value="Histidine kinase-like ATPase, C-terminal domain"/>
    <property type="match status" value="1"/>
</dbReference>
<evidence type="ECO:0000256" key="8">
    <source>
        <dbReference type="ARBA" id="ARBA00022691"/>
    </source>
</evidence>
<dbReference type="PANTHER" id="PTHR24422:SF27">
    <property type="entry name" value="PROTEIN-GLUTAMATE O-METHYLTRANSFERASE"/>
    <property type="match status" value="1"/>
</dbReference>
<dbReference type="InterPro" id="IPR036890">
    <property type="entry name" value="HATPase_C_sf"/>
</dbReference>
<evidence type="ECO:0000256" key="7">
    <source>
        <dbReference type="ARBA" id="ARBA00022679"/>
    </source>
</evidence>
<keyword evidence="11" id="KW-0067">ATP-binding</keyword>
<dbReference type="InterPro" id="IPR050903">
    <property type="entry name" value="Bact_Chemotaxis_MeTrfase"/>
</dbReference>
<dbReference type="InterPro" id="IPR000673">
    <property type="entry name" value="Sig_transdc_resp-reg_Me-estase"/>
</dbReference>
<evidence type="ECO:0000256" key="10">
    <source>
        <dbReference type="ARBA" id="ARBA00022777"/>
    </source>
</evidence>
<dbReference type="InterPro" id="IPR011102">
    <property type="entry name" value="Sig_transdc_His_kinase_HWE"/>
</dbReference>
<dbReference type="Pfam" id="PF01339">
    <property type="entry name" value="CheB_methylest"/>
    <property type="match status" value="1"/>
</dbReference>
<dbReference type="InterPro" id="IPR000014">
    <property type="entry name" value="PAS"/>
</dbReference>
<feature type="coiled-coil region" evidence="13">
    <location>
        <begin position="686"/>
        <end position="776"/>
    </location>
</feature>
<dbReference type="InterPro" id="IPR000700">
    <property type="entry name" value="PAS-assoc_C"/>
</dbReference>
<dbReference type="GO" id="GO:0008983">
    <property type="term" value="F:protein-glutamate O-methyltransferase activity"/>
    <property type="evidence" value="ECO:0007669"/>
    <property type="project" value="UniProtKB-EC"/>
</dbReference>
<dbReference type="EMBL" id="RCZO01000001">
    <property type="protein sequence ID" value="TPG11236.1"/>
    <property type="molecule type" value="Genomic_DNA"/>
</dbReference>
<comment type="catalytic activity">
    <reaction evidence="1">
        <text>ATP + protein L-histidine = ADP + protein N-phospho-L-histidine.</text>
        <dbReference type="EC" id="2.7.13.3"/>
    </reaction>
</comment>
<evidence type="ECO:0000256" key="6">
    <source>
        <dbReference type="ARBA" id="ARBA00022643"/>
    </source>
</evidence>
<keyword evidence="5" id="KW-0285">Flavoprotein</keyword>
<feature type="domain" description="CheB-type methylesterase" evidence="17">
    <location>
        <begin position="47"/>
        <end position="237"/>
    </location>
</feature>
<feature type="active site" evidence="12">
    <location>
        <position position="59"/>
    </location>
</feature>
<keyword evidence="7" id="KW-0808">Transferase</keyword>
<dbReference type="PROSITE" id="PS50113">
    <property type="entry name" value="PAC"/>
    <property type="match status" value="1"/>
</dbReference>
<dbReference type="SUPFAM" id="SSF55785">
    <property type="entry name" value="PYP-like sensor domain (PAS domain)"/>
    <property type="match status" value="2"/>
</dbReference>
<dbReference type="Pfam" id="PF07536">
    <property type="entry name" value="HWE_HK"/>
    <property type="match status" value="1"/>
</dbReference>
<dbReference type="InterPro" id="IPR022642">
    <property type="entry name" value="CheR_C"/>
</dbReference>
<keyword evidence="20" id="KW-1185">Reference proteome</keyword>
<dbReference type="SUPFAM" id="SSF53335">
    <property type="entry name" value="S-adenosyl-L-methionine-dependent methyltransferases"/>
    <property type="match status" value="1"/>
</dbReference>
<dbReference type="Gene3D" id="3.30.450.20">
    <property type="entry name" value="PAS domain"/>
    <property type="match status" value="2"/>
</dbReference>
<keyword evidence="6" id="KW-0288">FMN</keyword>
<evidence type="ECO:0000256" key="2">
    <source>
        <dbReference type="ARBA" id="ARBA00001541"/>
    </source>
</evidence>
<dbReference type="SUPFAM" id="SSF47757">
    <property type="entry name" value="Chemotaxis receptor methyltransferase CheR, N-terminal domain"/>
    <property type="match status" value="1"/>
</dbReference>
<evidence type="ECO:0000259" key="18">
    <source>
        <dbReference type="PROSITE" id="PS50123"/>
    </source>
</evidence>
<dbReference type="NCBIfam" id="TIGR00229">
    <property type="entry name" value="sensory_box"/>
    <property type="match status" value="1"/>
</dbReference>
<dbReference type="Proteomes" id="UP000319486">
    <property type="component" value="Unassembled WGS sequence"/>
</dbReference>
<evidence type="ECO:0000256" key="9">
    <source>
        <dbReference type="ARBA" id="ARBA00022741"/>
    </source>
</evidence>
<dbReference type="CDD" id="cd16434">
    <property type="entry name" value="CheB-CheR_fusion"/>
    <property type="match status" value="1"/>
</dbReference>
<dbReference type="Gene3D" id="3.40.50.180">
    <property type="entry name" value="Methylesterase CheB, C-terminal domain"/>
    <property type="match status" value="1"/>
</dbReference>
<evidence type="ECO:0000256" key="13">
    <source>
        <dbReference type="SAM" id="Coils"/>
    </source>
</evidence>
<dbReference type="SUPFAM" id="SSF57997">
    <property type="entry name" value="Tropomyosin"/>
    <property type="match status" value="1"/>
</dbReference>
<dbReference type="InterPro" id="IPR035965">
    <property type="entry name" value="PAS-like_dom_sf"/>
</dbReference>
<dbReference type="SMART" id="SM00138">
    <property type="entry name" value="MeTrc"/>
    <property type="match status" value="1"/>
</dbReference>
<evidence type="ECO:0000256" key="5">
    <source>
        <dbReference type="ARBA" id="ARBA00022630"/>
    </source>
</evidence>
<dbReference type="InterPro" id="IPR035909">
    <property type="entry name" value="CheB_C"/>
</dbReference>
<evidence type="ECO:0000313" key="20">
    <source>
        <dbReference type="Proteomes" id="UP000319486"/>
    </source>
</evidence>
<evidence type="ECO:0000259" key="16">
    <source>
        <dbReference type="PROSITE" id="PS50113"/>
    </source>
</evidence>
<accession>A0A502CHJ8</accession>
<keyword evidence="12" id="KW-0145">Chemotaxis</keyword>
<dbReference type="PROSITE" id="PS50112">
    <property type="entry name" value="PAS"/>
    <property type="match status" value="1"/>
</dbReference>
<dbReference type="PROSITE" id="PS50122">
    <property type="entry name" value="CHEB"/>
    <property type="match status" value="1"/>
</dbReference>
<keyword evidence="3" id="KW-0597">Phosphoprotein</keyword>
<dbReference type="GO" id="GO:0006355">
    <property type="term" value="P:regulation of DNA-templated transcription"/>
    <property type="evidence" value="ECO:0007669"/>
    <property type="project" value="InterPro"/>
</dbReference>
<gene>
    <name evidence="19" type="ORF">EAH88_01410</name>
</gene>
<dbReference type="GO" id="GO:0005524">
    <property type="term" value="F:ATP binding"/>
    <property type="evidence" value="ECO:0007669"/>
    <property type="project" value="UniProtKB-KW"/>
</dbReference>
<dbReference type="InterPro" id="IPR029063">
    <property type="entry name" value="SAM-dependent_MTases_sf"/>
</dbReference>
<dbReference type="GO" id="GO:0005737">
    <property type="term" value="C:cytoplasm"/>
    <property type="evidence" value="ECO:0007669"/>
    <property type="project" value="InterPro"/>
</dbReference>